<reference evidence="2 3" key="1">
    <citation type="journal article" date="2016" name="Mol. Biol. Evol.">
        <title>Comparative Genomics of Early-Diverging Mushroom-Forming Fungi Provides Insights into the Origins of Lignocellulose Decay Capabilities.</title>
        <authorList>
            <person name="Nagy L.G."/>
            <person name="Riley R."/>
            <person name="Tritt A."/>
            <person name="Adam C."/>
            <person name="Daum C."/>
            <person name="Floudas D."/>
            <person name="Sun H."/>
            <person name="Yadav J.S."/>
            <person name="Pangilinan J."/>
            <person name="Larsson K.H."/>
            <person name="Matsuura K."/>
            <person name="Barry K."/>
            <person name="Labutti K."/>
            <person name="Kuo R."/>
            <person name="Ohm R.A."/>
            <person name="Bhattacharya S.S."/>
            <person name="Shirouzu T."/>
            <person name="Yoshinaga Y."/>
            <person name="Martin F.M."/>
            <person name="Grigoriev I.V."/>
            <person name="Hibbett D.S."/>
        </authorList>
    </citation>
    <scope>NUCLEOTIDE SEQUENCE [LARGE SCALE GENOMIC DNA]</scope>
    <source>
        <strain evidence="2 3">HHB12029</strain>
    </source>
</reference>
<sequence>MHSRAAGAARSARAVRHAPLEALASSGARSGPRRTLPRPHLALEESLAPASTSRNPIAQDDLNALKKLTKRTIKAAAKGAAWPGWKQPAAAEDDALWRDTGRPTDIPSEKKEQFMATSHSDTAPTILYGDSEDTYIRPGSFVELRRSPTDITL</sequence>
<dbReference type="EMBL" id="KV426087">
    <property type="protein sequence ID" value="KZV88903.1"/>
    <property type="molecule type" value="Genomic_DNA"/>
</dbReference>
<accession>A0A165FFE3</accession>
<evidence type="ECO:0000313" key="3">
    <source>
        <dbReference type="Proteomes" id="UP000077266"/>
    </source>
</evidence>
<dbReference type="AlphaFoldDB" id="A0A165FFE3"/>
<feature type="compositionally biased region" description="Basic and acidic residues" evidence="1">
    <location>
        <begin position="95"/>
        <end position="113"/>
    </location>
</feature>
<protein>
    <submittedName>
        <fullName evidence="2">Uncharacterized protein</fullName>
    </submittedName>
</protein>
<feature type="region of interest" description="Disordered" evidence="1">
    <location>
        <begin position="1"/>
        <end position="59"/>
    </location>
</feature>
<organism evidence="2 3">
    <name type="scientific">Exidia glandulosa HHB12029</name>
    <dbReference type="NCBI Taxonomy" id="1314781"/>
    <lineage>
        <taxon>Eukaryota</taxon>
        <taxon>Fungi</taxon>
        <taxon>Dikarya</taxon>
        <taxon>Basidiomycota</taxon>
        <taxon>Agaricomycotina</taxon>
        <taxon>Agaricomycetes</taxon>
        <taxon>Auriculariales</taxon>
        <taxon>Exidiaceae</taxon>
        <taxon>Exidia</taxon>
    </lineage>
</organism>
<evidence type="ECO:0000256" key="1">
    <source>
        <dbReference type="SAM" id="MobiDB-lite"/>
    </source>
</evidence>
<feature type="compositionally biased region" description="Low complexity" evidence="1">
    <location>
        <begin position="1"/>
        <end position="12"/>
    </location>
</feature>
<proteinExistence type="predicted"/>
<name>A0A165FFE3_EXIGL</name>
<dbReference type="InParanoid" id="A0A165FFE3"/>
<feature type="region of interest" description="Disordered" evidence="1">
    <location>
        <begin position="77"/>
        <end position="131"/>
    </location>
</feature>
<feature type="compositionally biased region" description="Low complexity" evidence="1">
    <location>
        <begin position="77"/>
        <end position="86"/>
    </location>
</feature>
<evidence type="ECO:0000313" key="2">
    <source>
        <dbReference type="EMBL" id="KZV88903.1"/>
    </source>
</evidence>
<keyword evidence="3" id="KW-1185">Reference proteome</keyword>
<gene>
    <name evidence="2" type="ORF">EXIGLDRAFT_772279</name>
</gene>
<dbReference type="Proteomes" id="UP000077266">
    <property type="component" value="Unassembled WGS sequence"/>
</dbReference>